<evidence type="ECO:0000256" key="10">
    <source>
        <dbReference type="ARBA" id="ARBA00022946"/>
    </source>
</evidence>
<dbReference type="InterPro" id="IPR009100">
    <property type="entry name" value="AcylCoA_DH/oxidase_NM_dom_sf"/>
</dbReference>
<evidence type="ECO:0000256" key="12">
    <source>
        <dbReference type="ARBA" id="ARBA00023098"/>
    </source>
</evidence>
<evidence type="ECO:0000259" key="18">
    <source>
        <dbReference type="Pfam" id="PF02771"/>
    </source>
</evidence>
<comment type="cofactor">
    <cofactor evidence="1 15">
        <name>FAD</name>
        <dbReference type="ChEBI" id="CHEBI:57692"/>
    </cofactor>
</comment>
<protein>
    <recommendedName>
        <fullName evidence="6">Medium-chain specific acyl-CoA dehydrogenase, mitochondrial</fullName>
        <ecNumber evidence="5">1.3.8.7</ecNumber>
    </recommendedName>
</protein>
<evidence type="ECO:0000259" key="16">
    <source>
        <dbReference type="Pfam" id="PF00441"/>
    </source>
</evidence>
<dbReference type="InterPro" id="IPR036250">
    <property type="entry name" value="AcylCo_DH-like_C"/>
</dbReference>
<dbReference type="InterPro" id="IPR006091">
    <property type="entry name" value="Acyl-CoA_Oxase/DH_mid-dom"/>
</dbReference>
<evidence type="ECO:0000256" key="14">
    <source>
        <dbReference type="ARBA" id="ARBA00047882"/>
    </source>
</evidence>
<evidence type="ECO:0000256" key="3">
    <source>
        <dbReference type="ARBA" id="ARBA00005198"/>
    </source>
</evidence>
<dbReference type="InterPro" id="IPR046373">
    <property type="entry name" value="Acyl-CoA_Oxase/DH_mid-dom_sf"/>
</dbReference>
<dbReference type="GO" id="GO:0070991">
    <property type="term" value="F:medium-chain fatty acyl-CoA dehydrogenase activity"/>
    <property type="evidence" value="ECO:0007669"/>
    <property type="project" value="UniProtKB-EC"/>
</dbReference>
<keyword evidence="7 15" id="KW-0285">Flavoprotein</keyword>
<dbReference type="InterPro" id="IPR037069">
    <property type="entry name" value="AcylCoA_DH/ox_N_sf"/>
</dbReference>
<dbReference type="Pfam" id="PF02770">
    <property type="entry name" value="Acyl-CoA_dh_M"/>
    <property type="match status" value="1"/>
</dbReference>
<dbReference type="Gene3D" id="1.10.540.10">
    <property type="entry name" value="Acyl-CoA dehydrogenase/oxidase, N-terminal domain"/>
    <property type="match status" value="1"/>
</dbReference>
<dbReference type="InterPro" id="IPR050741">
    <property type="entry name" value="Acyl-CoA_dehydrogenase"/>
</dbReference>
<dbReference type="SUPFAM" id="SSF47203">
    <property type="entry name" value="Acyl-CoA dehydrogenase C-terminal domain-like"/>
    <property type="match status" value="1"/>
</dbReference>
<evidence type="ECO:0000313" key="19">
    <source>
        <dbReference type="Proteomes" id="UP000829999"/>
    </source>
</evidence>
<dbReference type="Gene3D" id="2.40.110.10">
    <property type="entry name" value="Butyryl-CoA Dehydrogenase, subunit A, domain 2"/>
    <property type="match status" value="1"/>
</dbReference>
<keyword evidence="11 15" id="KW-0560">Oxidoreductase</keyword>
<dbReference type="GeneID" id="118265626"/>
<organism evidence="19 20">
    <name type="scientific">Spodoptera frugiperda</name>
    <name type="common">Fall armyworm</name>
    <dbReference type="NCBI Taxonomy" id="7108"/>
    <lineage>
        <taxon>Eukaryota</taxon>
        <taxon>Metazoa</taxon>
        <taxon>Ecdysozoa</taxon>
        <taxon>Arthropoda</taxon>
        <taxon>Hexapoda</taxon>
        <taxon>Insecta</taxon>
        <taxon>Pterygota</taxon>
        <taxon>Neoptera</taxon>
        <taxon>Endopterygota</taxon>
        <taxon>Lepidoptera</taxon>
        <taxon>Glossata</taxon>
        <taxon>Ditrysia</taxon>
        <taxon>Noctuoidea</taxon>
        <taxon>Noctuidae</taxon>
        <taxon>Amphipyrinae</taxon>
        <taxon>Spodoptera</taxon>
    </lineage>
</organism>
<feature type="domain" description="Acyl-CoA dehydrogenase/oxidase N-terminal" evidence="18">
    <location>
        <begin position="40"/>
        <end position="149"/>
    </location>
</feature>
<evidence type="ECO:0000256" key="11">
    <source>
        <dbReference type="ARBA" id="ARBA00023002"/>
    </source>
</evidence>
<keyword evidence="10" id="KW-0809">Transit peptide</keyword>
<accession>A0A9R0EHF1</accession>
<evidence type="ECO:0000256" key="9">
    <source>
        <dbReference type="ARBA" id="ARBA00022832"/>
    </source>
</evidence>
<dbReference type="FunFam" id="1.10.540.10:FF:000010">
    <property type="entry name" value="Medium-chain specific acyl-CoA dehydrogenase, mitochondrial"/>
    <property type="match status" value="1"/>
</dbReference>
<keyword evidence="13" id="KW-0496">Mitochondrion</keyword>
<evidence type="ECO:0000256" key="5">
    <source>
        <dbReference type="ARBA" id="ARBA00012033"/>
    </source>
</evidence>
<evidence type="ECO:0000256" key="13">
    <source>
        <dbReference type="ARBA" id="ARBA00023128"/>
    </source>
</evidence>
<dbReference type="PANTHER" id="PTHR48083">
    <property type="entry name" value="MEDIUM-CHAIN SPECIFIC ACYL-COA DEHYDROGENASE, MITOCHONDRIAL-RELATED"/>
    <property type="match status" value="1"/>
</dbReference>
<evidence type="ECO:0000256" key="7">
    <source>
        <dbReference type="ARBA" id="ARBA00022630"/>
    </source>
</evidence>
<dbReference type="RefSeq" id="XP_035434546.2">
    <property type="nucleotide sequence ID" value="XM_035578653.2"/>
</dbReference>
<comment type="pathway">
    <text evidence="3">Lipid metabolism; mitochondrial fatty acid beta-oxidation.</text>
</comment>
<evidence type="ECO:0000259" key="17">
    <source>
        <dbReference type="Pfam" id="PF02770"/>
    </source>
</evidence>
<feature type="domain" description="Acyl-CoA oxidase/dehydrogenase middle" evidence="17">
    <location>
        <begin position="155"/>
        <end position="253"/>
    </location>
</feature>
<comment type="subcellular location">
    <subcellularLocation>
        <location evidence="2">Mitochondrion matrix</location>
    </subcellularLocation>
</comment>
<keyword evidence="12" id="KW-0443">Lipid metabolism</keyword>
<keyword evidence="9" id="KW-0276">Fatty acid metabolism</keyword>
<sequence>MNPITQVIRATRPIYRKLSTTAPVAAAKPLPTTGMCFELSEEQKALQDLARKFTREEIVPVAAQYDKTGEYPWPIVKKAWEVGLMNGHIPEHCGGMGLGSIDSCLIAEELAFGCAGIKAAISTSSIGQMPVIIAGNKEQQKKYLGRLVEEPIVAAYCVTEPGAGSDVAGVKTRAEKKGDEWIINGQKMWITNGGVANWYFVLARTNPDPKCPASKAFTGFIVERDWPGVTPGRKEQNMGQRASDTRGITFEDVRVPKENVLIEEGAGFKIAMGAFDKTRPPVAAGATGLAQRALTEATKYALERKTFGVPIARHQAVAFMLADMAIGVETARLAWMKAAWMADHGVRNTVLASVAKCHASEIANKAAADAVQIFGGNGFNTEYPVEKLMRDAKIYQIYEGTSQIQRLIISREIITNAMQSN</sequence>
<gene>
    <name evidence="20" type="primary">LOC118265626</name>
</gene>
<evidence type="ECO:0000256" key="4">
    <source>
        <dbReference type="ARBA" id="ARBA00009347"/>
    </source>
</evidence>
<dbReference type="FunFam" id="2.40.110.10:FF:000007">
    <property type="entry name" value="Medium-chain specific acyl-CoA dehydrogenase, mitochondrial"/>
    <property type="match status" value="1"/>
</dbReference>
<dbReference type="InterPro" id="IPR006089">
    <property type="entry name" value="Acyl-CoA_DH_CS"/>
</dbReference>
<dbReference type="EC" id="1.3.8.7" evidence="5"/>
<dbReference type="GO" id="GO:0005759">
    <property type="term" value="C:mitochondrial matrix"/>
    <property type="evidence" value="ECO:0007669"/>
    <property type="project" value="UniProtKB-SubCell"/>
</dbReference>
<dbReference type="PROSITE" id="PS00073">
    <property type="entry name" value="ACYL_COA_DH_2"/>
    <property type="match status" value="1"/>
</dbReference>
<evidence type="ECO:0000313" key="20">
    <source>
        <dbReference type="RefSeq" id="XP_035434546.2"/>
    </source>
</evidence>
<dbReference type="Proteomes" id="UP000829999">
    <property type="component" value="Chromosome 25"/>
</dbReference>
<dbReference type="GO" id="GO:0051793">
    <property type="term" value="P:medium-chain fatty acid catabolic process"/>
    <property type="evidence" value="ECO:0007669"/>
    <property type="project" value="TreeGrafter"/>
</dbReference>
<keyword evidence="8 15" id="KW-0274">FAD</keyword>
<dbReference type="AlphaFoldDB" id="A0A9R0EHF1"/>
<feature type="domain" description="Acyl-CoA dehydrogenase/oxidase C-terminal" evidence="16">
    <location>
        <begin position="265"/>
        <end position="413"/>
    </location>
</feature>
<keyword evidence="19" id="KW-1185">Reference proteome</keyword>
<evidence type="ECO:0000256" key="2">
    <source>
        <dbReference type="ARBA" id="ARBA00004305"/>
    </source>
</evidence>
<dbReference type="PROSITE" id="PS00072">
    <property type="entry name" value="ACYL_COA_DH_1"/>
    <property type="match status" value="1"/>
</dbReference>
<dbReference type="PANTHER" id="PTHR48083:SF2">
    <property type="entry name" value="MEDIUM-CHAIN SPECIFIC ACYL-COA DEHYDROGENASE, MITOCHONDRIAL"/>
    <property type="match status" value="1"/>
</dbReference>
<dbReference type="CTD" id="38864"/>
<dbReference type="SUPFAM" id="SSF56645">
    <property type="entry name" value="Acyl-CoA dehydrogenase NM domain-like"/>
    <property type="match status" value="1"/>
</dbReference>
<reference evidence="20" key="1">
    <citation type="submission" date="2025-08" db="UniProtKB">
        <authorList>
            <consortium name="RefSeq"/>
        </authorList>
    </citation>
    <scope>IDENTIFICATION</scope>
    <source>
        <tissue evidence="20">Whole larval tissue</tissue>
    </source>
</reference>
<evidence type="ECO:0000256" key="1">
    <source>
        <dbReference type="ARBA" id="ARBA00001974"/>
    </source>
</evidence>
<name>A0A9R0EHF1_SPOFR</name>
<dbReference type="Pfam" id="PF00441">
    <property type="entry name" value="Acyl-CoA_dh_1"/>
    <property type="match status" value="1"/>
</dbReference>
<comment type="similarity">
    <text evidence="4 15">Belongs to the acyl-CoA dehydrogenase family.</text>
</comment>
<dbReference type="GO" id="GO:0050660">
    <property type="term" value="F:flavin adenine dinucleotide binding"/>
    <property type="evidence" value="ECO:0007669"/>
    <property type="project" value="InterPro"/>
</dbReference>
<proteinExistence type="inferred from homology"/>
<dbReference type="InterPro" id="IPR013786">
    <property type="entry name" value="AcylCoA_DH/ox_N"/>
</dbReference>
<evidence type="ECO:0000256" key="15">
    <source>
        <dbReference type="RuleBase" id="RU362125"/>
    </source>
</evidence>
<comment type="catalytic activity">
    <reaction evidence="14">
        <text>a medium-chain 2,3-saturated fatty acyl-CoA + oxidized [electron-transfer flavoprotein] + H(+) = a medium-chain (2E)-enoyl-CoA + reduced [electron-transfer flavoprotein]</text>
        <dbReference type="Rhea" id="RHEA:14477"/>
        <dbReference type="Rhea" id="RHEA-COMP:10685"/>
        <dbReference type="Rhea" id="RHEA-COMP:10686"/>
        <dbReference type="ChEBI" id="CHEBI:15378"/>
        <dbReference type="ChEBI" id="CHEBI:57692"/>
        <dbReference type="ChEBI" id="CHEBI:58307"/>
        <dbReference type="ChEBI" id="CHEBI:83723"/>
        <dbReference type="ChEBI" id="CHEBI:83726"/>
        <dbReference type="EC" id="1.3.8.7"/>
    </reaction>
</comment>
<dbReference type="FunFam" id="1.20.140.10:FF:000011">
    <property type="entry name" value="Medium-chain specific acyl-CoA dehydrogenase, mitochondrial"/>
    <property type="match status" value="1"/>
</dbReference>
<evidence type="ECO:0000256" key="6">
    <source>
        <dbReference type="ARBA" id="ARBA00019125"/>
    </source>
</evidence>
<evidence type="ECO:0000256" key="8">
    <source>
        <dbReference type="ARBA" id="ARBA00022827"/>
    </source>
</evidence>
<dbReference type="Gene3D" id="1.20.140.10">
    <property type="entry name" value="Butyryl-CoA Dehydrogenase, subunit A, domain 3"/>
    <property type="match status" value="1"/>
</dbReference>
<dbReference type="InterPro" id="IPR009075">
    <property type="entry name" value="AcylCo_DH/oxidase_C"/>
</dbReference>
<dbReference type="Pfam" id="PF02771">
    <property type="entry name" value="Acyl-CoA_dh_N"/>
    <property type="match status" value="1"/>
</dbReference>